<dbReference type="AlphaFoldDB" id="A0AAN6MZ93"/>
<sequence>MVVSYAQEFAVGIFTSPDLKSWTHASNFSYHGLLGAQYECPNLVKLPVRSAIGGSIVGEAHVMSISIQPGAPLGGSVTEYFPGDFNGTHFTTWDAATRLTDFAKDNYAAQFFYGTDGDNAVSMGWASNWQYAQQVPTGNLEGWRSSMTVAREHYLTKAPRIGWVVASELHDPAPVLNETAASKTWQGDGSVALDFSDVESNALYIDIKVSGLDATAITGATTLNMSFTSPSSGETLRSGFYFGGDNPFFVDRGLMRGFDNVFFTDKFSVADVWNMTAGTWRLQAVMDRSILEVYVDGGVHAGTVTFFPTQPLTLLSLGSVNMPKDTKIEATVYALKSAWKEYENEQGTVHGNVTSKGKRHMEYEPLF</sequence>
<proteinExistence type="inferred from homology"/>
<evidence type="ECO:0000256" key="3">
    <source>
        <dbReference type="ARBA" id="ARBA00023295"/>
    </source>
</evidence>
<protein>
    <submittedName>
        <fullName evidence="7">Glycosyl hydrolase</fullName>
    </submittedName>
</protein>
<evidence type="ECO:0000259" key="5">
    <source>
        <dbReference type="Pfam" id="PF00251"/>
    </source>
</evidence>
<organism evidence="7 8">
    <name type="scientific">Diplogelasinospora grovesii</name>
    <dbReference type="NCBI Taxonomy" id="303347"/>
    <lineage>
        <taxon>Eukaryota</taxon>
        <taxon>Fungi</taxon>
        <taxon>Dikarya</taxon>
        <taxon>Ascomycota</taxon>
        <taxon>Pezizomycotina</taxon>
        <taxon>Sordariomycetes</taxon>
        <taxon>Sordariomycetidae</taxon>
        <taxon>Sordariales</taxon>
        <taxon>Diplogelasinosporaceae</taxon>
        <taxon>Diplogelasinospora</taxon>
    </lineage>
</organism>
<keyword evidence="8" id="KW-1185">Reference proteome</keyword>
<dbReference type="InterPro" id="IPR023296">
    <property type="entry name" value="Glyco_hydro_beta-prop_sf"/>
</dbReference>
<gene>
    <name evidence="7" type="ORF">QBC46DRAFT_395922</name>
</gene>
<feature type="domain" description="Glycosyl hydrolase family 32 N-terminal" evidence="5">
    <location>
        <begin position="2"/>
        <end position="155"/>
    </location>
</feature>
<keyword evidence="3 4" id="KW-0326">Glycosidase</keyword>
<name>A0AAN6MZ93_9PEZI</name>
<dbReference type="Proteomes" id="UP001303473">
    <property type="component" value="Unassembled WGS sequence"/>
</dbReference>
<evidence type="ECO:0000256" key="4">
    <source>
        <dbReference type="RuleBase" id="RU362110"/>
    </source>
</evidence>
<evidence type="ECO:0000313" key="8">
    <source>
        <dbReference type="Proteomes" id="UP001303473"/>
    </source>
</evidence>
<evidence type="ECO:0000256" key="2">
    <source>
        <dbReference type="ARBA" id="ARBA00022801"/>
    </source>
</evidence>
<reference evidence="8" key="1">
    <citation type="journal article" date="2023" name="Mol. Phylogenet. Evol.">
        <title>Genome-scale phylogeny and comparative genomics of the fungal order Sordariales.</title>
        <authorList>
            <person name="Hensen N."/>
            <person name="Bonometti L."/>
            <person name="Westerberg I."/>
            <person name="Brannstrom I.O."/>
            <person name="Guillou S."/>
            <person name="Cros-Aarteil S."/>
            <person name="Calhoun S."/>
            <person name="Haridas S."/>
            <person name="Kuo A."/>
            <person name="Mondo S."/>
            <person name="Pangilinan J."/>
            <person name="Riley R."/>
            <person name="LaButti K."/>
            <person name="Andreopoulos B."/>
            <person name="Lipzen A."/>
            <person name="Chen C."/>
            <person name="Yan M."/>
            <person name="Daum C."/>
            <person name="Ng V."/>
            <person name="Clum A."/>
            <person name="Steindorff A."/>
            <person name="Ohm R.A."/>
            <person name="Martin F."/>
            <person name="Silar P."/>
            <person name="Natvig D.O."/>
            <person name="Lalanne C."/>
            <person name="Gautier V."/>
            <person name="Ament-Velasquez S.L."/>
            <person name="Kruys A."/>
            <person name="Hutchinson M.I."/>
            <person name="Powell A.J."/>
            <person name="Barry K."/>
            <person name="Miller A.N."/>
            <person name="Grigoriev I.V."/>
            <person name="Debuchy R."/>
            <person name="Gladieux P."/>
            <person name="Hiltunen Thoren M."/>
            <person name="Johannesson H."/>
        </authorList>
    </citation>
    <scope>NUCLEOTIDE SEQUENCE [LARGE SCALE GENOMIC DNA]</scope>
    <source>
        <strain evidence="8">CBS 340.73</strain>
    </source>
</reference>
<keyword evidence="2 4" id="KW-0378">Hydrolase</keyword>
<feature type="domain" description="Glycosyl hydrolase family 32 C-terminal" evidence="6">
    <location>
        <begin position="196"/>
        <end position="320"/>
    </location>
</feature>
<accession>A0AAN6MZ93</accession>
<comment type="similarity">
    <text evidence="1 4">Belongs to the glycosyl hydrolase 32 family.</text>
</comment>
<dbReference type="Pfam" id="PF08244">
    <property type="entry name" value="Glyco_hydro_32C"/>
    <property type="match status" value="1"/>
</dbReference>
<evidence type="ECO:0000256" key="1">
    <source>
        <dbReference type="ARBA" id="ARBA00009902"/>
    </source>
</evidence>
<comment type="caution">
    <text evidence="7">The sequence shown here is derived from an EMBL/GenBank/DDBJ whole genome shotgun (WGS) entry which is preliminary data.</text>
</comment>
<dbReference type="Gene3D" id="2.115.10.20">
    <property type="entry name" value="Glycosyl hydrolase domain, family 43"/>
    <property type="match status" value="1"/>
</dbReference>
<dbReference type="SUPFAM" id="SSF49899">
    <property type="entry name" value="Concanavalin A-like lectins/glucanases"/>
    <property type="match status" value="1"/>
</dbReference>
<evidence type="ECO:0000313" key="7">
    <source>
        <dbReference type="EMBL" id="KAK3936129.1"/>
    </source>
</evidence>
<dbReference type="SUPFAM" id="SSF75005">
    <property type="entry name" value="Arabinanase/levansucrase/invertase"/>
    <property type="match status" value="1"/>
</dbReference>
<dbReference type="Pfam" id="PF00251">
    <property type="entry name" value="Glyco_hydro_32N"/>
    <property type="match status" value="1"/>
</dbReference>
<dbReference type="PANTHER" id="PTHR42800">
    <property type="entry name" value="EXOINULINASE INUD (AFU_ORTHOLOGUE AFUA_5G00480)"/>
    <property type="match status" value="1"/>
</dbReference>
<evidence type="ECO:0000259" key="6">
    <source>
        <dbReference type="Pfam" id="PF08244"/>
    </source>
</evidence>
<dbReference type="GO" id="GO:0000324">
    <property type="term" value="C:fungal-type vacuole"/>
    <property type="evidence" value="ECO:0007669"/>
    <property type="project" value="TreeGrafter"/>
</dbReference>
<dbReference type="GO" id="GO:0004575">
    <property type="term" value="F:sucrose alpha-glucosidase activity"/>
    <property type="evidence" value="ECO:0007669"/>
    <property type="project" value="TreeGrafter"/>
</dbReference>
<dbReference type="InterPro" id="IPR013189">
    <property type="entry name" value="Glyco_hydro_32_C"/>
</dbReference>
<dbReference type="SMART" id="SM00640">
    <property type="entry name" value="Glyco_32"/>
    <property type="match status" value="1"/>
</dbReference>
<dbReference type="EMBL" id="MU853894">
    <property type="protein sequence ID" value="KAK3936129.1"/>
    <property type="molecule type" value="Genomic_DNA"/>
</dbReference>
<dbReference type="InterPro" id="IPR013320">
    <property type="entry name" value="ConA-like_dom_sf"/>
</dbReference>
<dbReference type="InterPro" id="IPR013148">
    <property type="entry name" value="Glyco_hydro_32_N"/>
</dbReference>
<dbReference type="InterPro" id="IPR001362">
    <property type="entry name" value="Glyco_hydro_32"/>
</dbReference>
<dbReference type="Gene3D" id="2.60.120.560">
    <property type="entry name" value="Exo-inulinase, domain 1"/>
    <property type="match status" value="1"/>
</dbReference>
<dbReference type="PANTHER" id="PTHR42800:SF2">
    <property type="entry name" value="INVERTASE-RELATED"/>
    <property type="match status" value="1"/>
</dbReference>
<dbReference type="GO" id="GO:0005987">
    <property type="term" value="P:sucrose catabolic process"/>
    <property type="evidence" value="ECO:0007669"/>
    <property type="project" value="TreeGrafter"/>
</dbReference>